<evidence type="ECO:0000313" key="4">
    <source>
        <dbReference type="Proteomes" id="UP001517247"/>
    </source>
</evidence>
<dbReference type="PANTHER" id="PTHR11644:SF2">
    <property type="entry name" value="CYTIDINE DEAMINASE"/>
    <property type="match status" value="1"/>
</dbReference>
<comment type="similarity">
    <text evidence="1">Belongs to the cytidine and deoxycytidylate deaminase family.</text>
</comment>
<dbReference type="PROSITE" id="PS51747">
    <property type="entry name" value="CYT_DCMP_DEAMINASES_2"/>
    <property type="match status" value="1"/>
</dbReference>
<comment type="caution">
    <text evidence="3">The sequence shown here is derived from an EMBL/GenBank/DDBJ whole genome shotgun (WGS) entry which is preliminary data.</text>
</comment>
<evidence type="ECO:0000256" key="1">
    <source>
        <dbReference type="ARBA" id="ARBA00006576"/>
    </source>
</evidence>
<proteinExistence type="inferred from homology"/>
<dbReference type="Gene3D" id="3.40.140.10">
    <property type="entry name" value="Cytidine Deaminase, domain 2"/>
    <property type="match status" value="1"/>
</dbReference>
<protein>
    <submittedName>
        <fullName evidence="3">Cytidine deaminase</fullName>
        <ecNumber evidence="3">3.5.4.5</ecNumber>
    </submittedName>
</protein>
<dbReference type="InterPro" id="IPR050202">
    <property type="entry name" value="Cyt/Deoxycyt_deaminase"/>
</dbReference>
<sequence length="168" mass="18493">MFIIMNVLDFKITYETYENINELSVEDELLCIRAEEALKTSYSPYSKFKVGTAIQLADGEIVLGSNQENVAYPSGLCAERVALFAIGSNKPNAVVTTMAITAYTENFDIKNPVTSCGACLQVMAEFEQKQKSPIAVIFYCLNGQIIKVNGIRSLLPFVFVEDRLAGAV</sequence>
<dbReference type="InterPro" id="IPR002125">
    <property type="entry name" value="CMP_dCMP_dom"/>
</dbReference>
<dbReference type="Proteomes" id="UP001517247">
    <property type="component" value="Unassembled WGS sequence"/>
</dbReference>
<dbReference type="SUPFAM" id="SSF53927">
    <property type="entry name" value="Cytidine deaminase-like"/>
    <property type="match status" value="1"/>
</dbReference>
<organism evidence="3 4">
    <name type="scientific">Pedobacter ureilyticus</name>
    <dbReference type="NCBI Taxonomy" id="1393051"/>
    <lineage>
        <taxon>Bacteria</taxon>
        <taxon>Pseudomonadati</taxon>
        <taxon>Bacteroidota</taxon>
        <taxon>Sphingobacteriia</taxon>
        <taxon>Sphingobacteriales</taxon>
        <taxon>Sphingobacteriaceae</taxon>
        <taxon>Pedobacter</taxon>
    </lineage>
</organism>
<dbReference type="Pfam" id="PF00383">
    <property type="entry name" value="dCMP_cyt_deam_1"/>
    <property type="match status" value="1"/>
</dbReference>
<dbReference type="EC" id="3.5.4.5" evidence="3"/>
<dbReference type="NCBIfam" id="NF004064">
    <property type="entry name" value="PRK05578.1"/>
    <property type="match status" value="1"/>
</dbReference>
<dbReference type="InterPro" id="IPR016193">
    <property type="entry name" value="Cytidine_deaminase-like"/>
</dbReference>
<keyword evidence="4" id="KW-1185">Reference proteome</keyword>
<evidence type="ECO:0000313" key="3">
    <source>
        <dbReference type="EMBL" id="MFN0257556.1"/>
    </source>
</evidence>
<dbReference type="GO" id="GO:0004126">
    <property type="term" value="F:cytidine deaminase activity"/>
    <property type="evidence" value="ECO:0007669"/>
    <property type="project" value="UniProtKB-EC"/>
</dbReference>
<dbReference type="EMBL" id="SSHJ02000009">
    <property type="protein sequence ID" value="MFN0257556.1"/>
    <property type="molecule type" value="Genomic_DNA"/>
</dbReference>
<gene>
    <name evidence="3" type="ORF">E6A44_018375</name>
</gene>
<evidence type="ECO:0000259" key="2">
    <source>
        <dbReference type="PROSITE" id="PS51747"/>
    </source>
</evidence>
<reference evidence="3 4" key="1">
    <citation type="submission" date="2024-12" db="EMBL/GenBank/DDBJ databases">
        <authorList>
            <person name="Hu S."/>
        </authorList>
    </citation>
    <scope>NUCLEOTIDE SEQUENCE [LARGE SCALE GENOMIC DNA]</scope>
    <source>
        <strain evidence="3 4">THG-T11</strain>
    </source>
</reference>
<accession>A0ABW9JEL6</accession>
<name>A0ABW9JEL6_9SPHI</name>
<dbReference type="RefSeq" id="WP_409140959.1">
    <property type="nucleotide sequence ID" value="NZ_SSHJ02000009.1"/>
</dbReference>
<dbReference type="CDD" id="cd01283">
    <property type="entry name" value="cytidine_deaminase"/>
    <property type="match status" value="1"/>
</dbReference>
<dbReference type="PANTHER" id="PTHR11644">
    <property type="entry name" value="CYTIDINE DEAMINASE"/>
    <property type="match status" value="1"/>
</dbReference>
<feature type="domain" description="CMP/dCMP-type deaminase" evidence="2">
    <location>
        <begin position="25"/>
        <end position="162"/>
    </location>
</feature>
<keyword evidence="3" id="KW-0378">Hydrolase</keyword>